<dbReference type="EMBL" id="MKHE01000020">
    <property type="protein sequence ID" value="OWK04872.1"/>
    <property type="molecule type" value="Genomic_DNA"/>
</dbReference>
<dbReference type="AlphaFoldDB" id="A0A212CG81"/>
<proteinExistence type="predicted"/>
<dbReference type="Proteomes" id="UP000242450">
    <property type="component" value="Chromosome 20"/>
</dbReference>
<dbReference type="Gene3D" id="1.10.418.60">
    <property type="entry name" value="Ncd80 complex, Nuf2 subunit"/>
    <property type="match status" value="1"/>
</dbReference>
<keyword evidence="2" id="KW-1185">Reference proteome</keyword>
<dbReference type="OrthoDB" id="8194677at2759"/>
<protein>
    <submittedName>
        <fullName evidence="1">NUF2</fullName>
    </submittedName>
</protein>
<evidence type="ECO:0000313" key="2">
    <source>
        <dbReference type="Proteomes" id="UP000242450"/>
    </source>
</evidence>
<gene>
    <name evidence="1" type="ORF">Celaphus_00001755</name>
</gene>
<sequence>METLSFPRYNAAEIVVHIRNKILTGADGKNLSKNDLSPNPKMPVNSEVMYPHIMEGFLPVSNLFIHL</sequence>
<evidence type="ECO:0000313" key="1">
    <source>
        <dbReference type="EMBL" id="OWK04872.1"/>
    </source>
</evidence>
<accession>A0A212CG81</accession>
<reference evidence="1 2" key="1">
    <citation type="journal article" date="2018" name="Mol. Genet. Genomics">
        <title>The red deer Cervus elaphus genome CerEla1.0: sequencing, annotating, genes, and chromosomes.</title>
        <authorList>
            <person name="Bana N.A."/>
            <person name="Nyiri A."/>
            <person name="Nagy J."/>
            <person name="Frank K."/>
            <person name="Nagy T."/>
            <person name="Steger V."/>
            <person name="Schiller M."/>
            <person name="Lakatos P."/>
            <person name="Sugar L."/>
            <person name="Horn P."/>
            <person name="Barta E."/>
            <person name="Orosz L."/>
        </authorList>
    </citation>
    <scope>NUCLEOTIDE SEQUENCE [LARGE SCALE GENOMIC DNA]</scope>
    <source>
        <strain evidence="1">Hungarian</strain>
    </source>
</reference>
<name>A0A212CG81_CEREH</name>
<organism evidence="1 2">
    <name type="scientific">Cervus elaphus hippelaphus</name>
    <name type="common">European red deer</name>
    <dbReference type="NCBI Taxonomy" id="46360"/>
    <lineage>
        <taxon>Eukaryota</taxon>
        <taxon>Metazoa</taxon>
        <taxon>Chordata</taxon>
        <taxon>Craniata</taxon>
        <taxon>Vertebrata</taxon>
        <taxon>Euteleostomi</taxon>
        <taxon>Mammalia</taxon>
        <taxon>Eutheria</taxon>
        <taxon>Laurasiatheria</taxon>
        <taxon>Artiodactyla</taxon>
        <taxon>Ruminantia</taxon>
        <taxon>Pecora</taxon>
        <taxon>Cervidae</taxon>
        <taxon>Cervinae</taxon>
        <taxon>Cervus</taxon>
    </lineage>
</organism>
<dbReference type="InterPro" id="IPR038275">
    <property type="entry name" value="Nuf2_N_sf"/>
</dbReference>
<comment type="caution">
    <text evidence="1">The sequence shown here is derived from an EMBL/GenBank/DDBJ whole genome shotgun (WGS) entry which is preliminary data.</text>
</comment>